<feature type="coiled-coil region" evidence="1">
    <location>
        <begin position="10"/>
        <end position="44"/>
    </location>
</feature>
<accession>A0A9W9LGY9</accession>
<comment type="caution">
    <text evidence="3">The sequence shown here is derived from an EMBL/GenBank/DDBJ whole genome shotgun (WGS) entry which is preliminary data.</text>
</comment>
<name>A0A9W9LGY9_9EURO</name>
<evidence type="ECO:0000313" key="4">
    <source>
        <dbReference type="EMBL" id="KAJ5155691.1"/>
    </source>
</evidence>
<protein>
    <submittedName>
        <fullName evidence="3">Uncharacterized protein</fullName>
    </submittedName>
</protein>
<dbReference type="AlphaFoldDB" id="A0A9W9LGY9"/>
<dbReference type="Proteomes" id="UP001146351">
    <property type="component" value="Unassembled WGS sequence"/>
</dbReference>
<evidence type="ECO:0000313" key="3">
    <source>
        <dbReference type="EMBL" id="KAJ5155668.1"/>
    </source>
</evidence>
<gene>
    <name evidence="3" type="ORF">N7492_008471</name>
    <name evidence="4" type="ORF">N7492_008494</name>
</gene>
<proteinExistence type="predicted"/>
<feature type="compositionally biased region" description="Basic and acidic residues" evidence="2">
    <location>
        <begin position="106"/>
        <end position="121"/>
    </location>
</feature>
<dbReference type="OrthoDB" id="4283126at2759"/>
<organism evidence="3 5">
    <name type="scientific">Penicillium capsulatum</name>
    <dbReference type="NCBI Taxonomy" id="69766"/>
    <lineage>
        <taxon>Eukaryota</taxon>
        <taxon>Fungi</taxon>
        <taxon>Dikarya</taxon>
        <taxon>Ascomycota</taxon>
        <taxon>Pezizomycotina</taxon>
        <taxon>Eurotiomycetes</taxon>
        <taxon>Eurotiomycetidae</taxon>
        <taxon>Eurotiales</taxon>
        <taxon>Aspergillaceae</taxon>
        <taxon>Penicillium</taxon>
    </lineage>
</organism>
<feature type="region of interest" description="Disordered" evidence="2">
    <location>
        <begin position="90"/>
        <end position="121"/>
    </location>
</feature>
<keyword evidence="1" id="KW-0175">Coiled coil</keyword>
<evidence type="ECO:0000256" key="1">
    <source>
        <dbReference type="SAM" id="Coils"/>
    </source>
</evidence>
<evidence type="ECO:0000256" key="2">
    <source>
        <dbReference type="SAM" id="MobiDB-lite"/>
    </source>
</evidence>
<keyword evidence="5" id="KW-1185">Reference proteome</keyword>
<sequence>MDASEILRTVAALSSRTVRAERTVSKYEQELAATRRTLEQIRIDFEETVKVAELLYETNRRVGAVTDYLLKKHEMCQDDESPKSFEAMFSWVQKQAESEAQPNPEGENKHGSGNDEARPAD</sequence>
<reference evidence="3" key="1">
    <citation type="submission" date="2022-11" db="EMBL/GenBank/DDBJ databases">
        <authorList>
            <person name="Petersen C."/>
        </authorList>
    </citation>
    <scope>NUCLEOTIDE SEQUENCE</scope>
    <source>
        <strain evidence="3">IBT 21917</strain>
    </source>
</reference>
<dbReference type="EMBL" id="JAPQKO010000006">
    <property type="protein sequence ID" value="KAJ5155668.1"/>
    <property type="molecule type" value="Genomic_DNA"/>
</dbReference>
<evidence type="ECO:0000313" key="5">
    <source>
        <dbReference type="Proteomes" id="UP001146351"/>
    </source>
</evidence>
<dbReference type="EMBL" id="JAPQKO010000006">
    <property type="protein sequence ID" value="KAJ5155691.1"/>
    <property type="molecule type" value="Genomic_DNA"/>
</dbReference>
<feature type="compositionally biased region" description="Polar residues" evidence="2">
    <location>
        <begin position="92"/>
        <end position="101"/>
    </location>
</feature>
<reference evidence="3" key="2">
    <citation type="journal article" date="2023" name="IMA Fungus">
        <title>Comparative genomic study of the Penicillium genus elucidates a diverse pangenome and 15 lateral gene transfer events.</title>
        <authorList>
            <person name="Petersen C."/>
            <person name="Sorensen T."/>
            <person name="Nielsen M.R."/>
            <person name="Sondergaard T.E."/>
            <person name="Sorensen J.L."/>
            <person name="Fitzpatrick D.A."/>
            <person name="Frisvad J.C."/>
            <person name="Nielsen K.L."/>
        </authorList>
    </citation>
    <scope>NUCLEOTIDE SEQUENCE</scope>
    <source>
        <strain evidence="3">IBT 21917</strain>
    </source>
</reference>